<dbReference type="Gene3D" id="3.60.21.60">
    <property type="match status" value="1"/>
</dbReference>
<evidence type="ECO:0000313" key="11">
    <source>
        <dbReference type="Proteomes" id="UP000245946"/>
    </source>
</evidence>
<keyword evidence="5 6" id="KW-0539">Nucleus</keyword>
<dbReference type="GO" id="GO:0005658">
    <property type="term" value="C:alpha DNA polymerase:primase complex"/>
    <property type="evidence" value="ECO:0007669"/>
    <property type="project" value="TreeGrafter"/>
</dbReference>
<evidence type="ECO:0000256" key="6">
    <source>
        <dbReference type="PIRNR" id="PIRNR018300"/>
    </source>
</evidence>
<protein>
    <recommendedName>
        <fullName evidence="3 6">DNA polymerase alpha subunit B</fullName>
    </recommendedName>
</protein>
<evidence type="ECO:0000256" key="2">
    <source>
        <dbReference type="ARBA" id="ARBA00007299"/>
    </source>
</evidence>
<evidence type="ECO:0000256" key="1">
    <source>
        <dbReference type="ARBA" id="ARBA00004123"/>
    </source>
</evidence>
<dbReference type="STRING" id="58919.A0A316Z0N6"/>
<dbReference type="AlphaFoldDB" id="A0A316Z0N6"/>
<comment type="subcellular location">
    <subcellularLocation>
        <location evidence="1 6">Nucleus</location>
    </subcellularLocation>
</comment>
<dbReference type="GO" id="GO:0006270">
    <property type="term" value="P:DNA replication initiation"/>
    <property type="evidence" value="ECO:0007669"/>
    <property type="project" value="TreeGrafter"/>
</dbReference>
<dbReference type="EMBL" id="KZ819305">
    <property type="protein sequence ID" value="PWN95300.1"/>
    <property type="molecule type" value="Genomic_DNA"/>
</dbReference>
<evidence type="ECO:0000256" key="4">
    <source>
        <dbReference type="ARBA" id="ARBA00022705"/>
    </source>
</evidence>
<evidence type="ECO:0000259" key="8">
    <source>
        <dbReference type="Pfam" id="PF04042"/>
    </source>
</evidence>
<gene>
    <name evidence="10" type="ORF">FA09DRAFT_332215</name>
</gene>
<organism evidence="10 11">
    <name type="scientific">Tilletiopsis washingtonensis</name>
    <dbReference type="NCBI Taxonomy" id="58919"/>
    <lineage>
        <taxon>Eukaryota</taxon>
        <taxon>Fungi</taxon>
        <taxon>Dikarya</taxon>
        <taxon>Basidiomycota</taxon>
        <taxon>Ustilaginomycotina</taxon>
        <taxon>Exobasidiomycetes</taxon>
        <taxon>Entylomatales</taxon>
        <taxon>Entylomatales incertae sedis</taxon>
        <taxon>Tilletiopsis</taxon>
    </lineage>
</organism>
<dbReference type="InterPro" id="IPR007185">
    <property type="entry name" value="DNA_pol_a/d/e_bsu"/>
</dbReference>
<dbReference type="PANTHER" id="PTHR23061">
    <property type="entry name" value="DNA POLYMERASE 2 ALPHA 70 KDA SUBUNIT"/>
    <property type="match status" value="1"/>
</dbReference>
<comment type="similarity">
    <text evidence="2 6">Belongs to the DNA polymerase alpha subunit B family.</text>
</comment>
<feature type="domain" description="DNA polymerase alpha subunit B OB" evidence="9">
    <location>
        <begin position="203"/>
        <end position="336"/>
    </location>
</feature>
<feature type="region of interest" description="Disordered" evidence="7">
    <location>
        <begin position="73"/>
        <end position="151"/>
    </location>
</feature>
<proteinExistence type="inferred from homology"/>
<dbReference type="InterPro" id="IPR016722">
    <property type="entry name" value="DNA_pol_alpha_bsu"/>
</dbReference>
<reference evidence="10 11" key="1">
    <citation type="journal article" date="2018" name="Mol. Biol. Evol.">
        <title>Broad Genomic Sampling Reveals a Smut Pathogenic Ancestry of the Fungal Clade Ustilaginomycotina.</title>
        <authorList>
            <person name="Kijpornyongpan T."/>
            <person name="Mondo S.J."/>
            <person name="Barry K."/>
            <person name="Sandor L."/>
            <person name="Lee J."/>
            <person name="Lipzen A."/>
            <person name="Pangilinan J."/>
            <person name="LaButti K."/>
            <person name="Hainaut M."/>
            <person name="Henrissat B."/>
            <person name="Grigoriev I.V."/>
            <person name="Spatafora J.W."/>
            <person name="Aime M.C."/>
        </authorList>
    </citation>
    <scope>NUCLEOTIDE SEQUENCE [LARGE SCALE GENOMIC DNA]</scope>
    <source>
        <strain evidence="10 11">MCA 4186</strain>
    </source>
</reference>
<feature type="domain" description="DNA polymerase alpha/delta/epsilon subunit B" evidence="8">
    <location>
        <begin position="369"/>
        <end position="599"/>
    </location>
</feature>
<dbReference type="PANTHER" id="PTHR23061:SF12">
    <property type="entry name" value="DNA POLYMERASE ALPHA SUBUNIT B"/>
    <property type="match status" value="1"/>
</dbReference>
<evidence type="ECO:0000256" key="5">
    <source>
        <dbReference type="ARBA" id="ARBA00023242"/>
    </source>
</evidence>
<keyword evidence="4 6" id="KW-0235">DNA replication</keyword>
<dbReference type="GeneID" id="37270909"/>
<evidence type="ECO:0000259" key="9">
    <source>
        <dbReference type="Pfam" id="PF22062"/>
    </source>
</evidence>
<accession>A0A316Z0N6</accession>
<dbReference type="OrthoDB" id="336885at2759"/>
<dbReference type="Pfam" id="PF04042">
    <property type="entry name" value="DNA_pol_E_B"/>
    <property type="match status" value="1"/>
</dbReference>
<dbReference type="InterPro" id="IPR054300">
    <property type="entry name" value="OB_DPOA2"/>
</dbReference>
<dbReference type="GO" id="GO:0003677">
    <property type="term" value="F:DNA binding"/>
    <property type="evidence" value="ECO:0007669"/>
    <property type="project" value="InterPro"/>
</dbReference>
<feature type="compositionally biased region" description="Low complexity" evidence="7">
    <location>
        <begin position="107"/>
        <end position="151"/>
    </location>
</feature>
<dbReference type="RefSeq" id="XP_025595579.1">
    <property type="nucleotide sequence ID" value="XM_025743365.1"/>
</dbReference>
<dbReference type="Proteomes" id="UP000245946">
    <property type="component" value="Unassembled WGS sequence"/>
</dbReference>
<evidence type="ECO:0000256" key="3">
    <source>
        <dbReference type="ARBA" id="ARBA00018596"/>
    </source>
</evidence>
<dbReference type="PIRSF" id="PIRSF018300">
    <property type="entry name" value="DNA_pol_alph_2"/>
    <property type="match status" value="1"/>
</dbReference>
<evidence type="ECO:0000256" key="7">
    <source>
        <dbReference type="SAM" id="MobiDB-lite"/>
    </source>
</evidence>
<feature type="compositionally biased region" description="Basic and acidic residues" evidence="7">
    <location>
        <begin position="73"/>
        <end position="84"/>
    </location>
</feature>
<dbReference type="Pfam" id="PF22062">
    <property type="entry name" value="OB_DPOA2"/>
    <property type="match status" value="1"/>
</dbReference>
<comment type="function">
    <text evidence="6">Accessory subunit of the DNA polymerase alpha complex (also known as the alpha DNA polymerase-primase complex) which plays an essential role in the initiation of DNA synthesis.</text>
</comment>
<keyword evidence="11" id="KW-1185">Reference proteome</keyword>
<sequence>MSAELASLFGLPAHSAHVATLARLLATYPQQVPTAQDLFYKYEAQLISNAQPRDADAPQALDRDALDLLEAGLREEQRKSERDVAMTPMRAAGRSHGFAATPRTPMGAPFGRGSAASGAASGSALRPSSAAAAASAPATPATPATPAPDRAPFTTLEVLNAHIAKAPPGAERPGAQRVALAVGTDPRAWGYRYMFERMGGKGEALDDRIDALSAALLEAYSLPSADIADASLPTQDAVYVLGRLCPSLPRAVAGVEEDFESDGRGYPALSRENIVLESSRLVGAGSRTPLVFPERTTVRTPEGRVAFERAGLFPGMVVGLLGKNGGAGKFVVDEVLLPPALPHASTDAADLLTHQHDAARLASGPMSLLVASGPYSAESDLAFGPWHRLMDAVEEERPDVFLLLGPFLSLSHPALLAPGQDLLPEEIFKAHISERLARLEKTAPRTTVILVPSTKDAASKHAAWPQPMLDKKDAALGIPKRVKCLPNPSMFSVNEIVIGVTTGDVLRDLGKEETCIDVRKPYAAAEAAGGGAAAAATVQKEDPLARACRHVLSQRSFYPLFPASLATGHALDVTHSSLAHFPSITPDVLILPSLLRPFARVVDSTVFLNPGAAARASATDVVGAGSFARVDVAGMKKARLEALAEEERVGHEAWDRTRVELLRI</sequence>
<name>A0A316Z0N6_9BASI</name>
<evidence type="ECO:0000313" key="10">
    <source>
        <dbReference type="EMBL" id="PWN95300.1"/>
    </source>
</evidence>